<dbReference type="EMBL" id="JAUSTR010000003">
    <property type="protein sequence ID" value="MDQ0162219.1"/>
    <property type="molecule type" value="Genomic_DNA"/>
</dbReference>
<evidence type="ECO:0000313" key="2">
    <source>
        <dbReference type="Proteomes" id="UP001225646"/>
    </source>
</evidence>
<sequence length="63" mass="7347">MTQTIPMRKGEELDVVKLEYFLRNHIDHLLNDPLMAEQFATGASNLTNSLKIGEWEDERHRGH</sequence>
<comment type="caution">
    <text evidence="1">The sequence shown here is derived from an EMBL/GenBank/DDBJ whole genome shotgun (WGS) entry which is preliminary data.</text>
</comment>
<dbReference type="Proteomes" id="UP001225646">
    <property type="component" value="Unassembled WGS sequence"/>
</dbReference>
<proteinExistence type="predicted"/>
<gene>
    <name evidence="1" type="ORF">J2S06_001295</name>
</gene>
<dbReference type="GO" id="GO:0016301">
    <property type="term" value="F:kinase activity"/>
    <property type="evidence" value="ECO:0007669"/>
    <property type="project" value="UniProtKB-KW"/>
</dbReference>
<keyword evidence="2" id="KW-1185">Reference proteome</keyword>
<keyword evidence="1" id="KW-0418">Kinase</keyword>
<keyword evidence="1" id="KW-0808">Transferase</keyword>
<protein>
    <submittedName>
        <fullName evidence="1">Aminoglycoside phosphotransferase (APT) family kinase protein</fullName>
    </submittedName>
</protein>
<name>A0ABT9VMM1_9BACI</name>
<organism evidence="1 2">
    <name type="scientific">Aeribacillus alveayuensis</name>
    <dbReference type="NCBI Taxonomy" id="279215"/>
    <lineage>
        <taxon>Bacteria</taxon>
        <taxon>Bacillati</taxon>
        <taxon>Bacillota</taxon>
        <taxon>Bacilli</taxon>
        <taxon>Bacillales</taxon>
        <taxon>Bacillaceae</taxon>
        <taxon>Aeribacillus</taxon>
    </lineage>
</organism>
<reference evidence="1 2" key="1">
    <citation type="submission" date="2023-07" db="EMBL/GenBank/DDBJ databases">
        <title>Genomic Encyclopedia of Type Strains, Phase IV (KMG-IV): sequencing the most valuable type-strain genomes for metagenomic binning, comparative biology and taxonomic classification.</title>
        <authorList>
            <person name="Goeker M."/>
        </authorList>
    </citation>
    <scope>NUCLEOTIDE SEQUENCE [LARGE SCALE GENOMIC DNA]</scope>
    <source>
        <strain evidence="1 2">DSM 19092</strain>
    </source>
</reference>
<accession>A0ABT9VMM1</accession>
<evidence type="ECO:0000313" key="1">
    <source>
        <dbReference type="EMBL" id="MDQ0162219.1"/>
    </source>
</evidence>
<dbReference type="RefSeq" id="WP_419151725.1">
    <property type="nucleotide sequence ID" value="NZ_JAUSTR010000003.1"/>
</dbReference>